<evidence type="ECO:0000256" key="7">
    <source>
        <dbReference type="SAM" id="SignalP"/>
    </source>
</evidence>
<dbReference type="InterPro" id="IPR050469">
    <property type="entry name" value="Diguanylate_Cyclase"/>
</dbReference>
<dbReference type="PROSITE" id="PS50887">
    <property type="entry name" value="GGDEF"/>
    <property type="match status" value="1"/>
</dbReference>
<comment type="catalytic activity">
    <reaction evidence="4">
        <text>2 GTP = 3',3'-c-di-GMP + 2 diphosphate</text>
        <dbReference type="Rhea" id="RHEA:24898"/>
        <dbReference type="ChEBI" id="CHEBI:33019"/>
        <dbReference type="ChEBI" id="CHEBI:37565"/>
        <dbReference type="ChEBI" id="CHEBI:58805"/>
        <dbReference type="EC" id="2.7.7.65"/>
    </reaction>
</comment>
<dbReference type="InterPro" id="IPR000160">
    <property type="entry name" value="GGDEF_dom"/>
</dbReference>
<feature type="transmembrane region" description="Helical" evidence="6">
    <location>
        <begin position="259"/>
        <end position="279"/>
    </location>
</feature>
<sequence length="618" mass="68299">MNAHHRLRLSSWLLLGLLLLSSPIWADSRQLDIAQPSQQPLSLTTHVGLLEDTSRTLALEDIRSAEMAGRFRYEQASSASFALGFTRSAYWFRLDVGNSSAESVTRLLVVDNPRISLVDVYLPDEQGGYRAWLTGADRPQGGKAYDNRNFVFPLHLAAHSQQVVYLRVESSIGLLVPLQLWSEQAFHAYEREDYMARAGYMGIAIAMILFNLMLFIALRERIYLLYVTFVLCAVCTLTIKNGMAPDWTLFDLPLNSNVAYYSGASLALSGMLLFMRSMLQTTRLLPRVDRGLLALVALYLVSPLIYAVALPQVSRVAIVAYLLTAFVMMGVGLACALKRQRSAYFFLAAFGLLILGGATTTLRALGILPTNAFTEDGLQIGSSLEMLLLAFALADRINVMRQEKLQAQARLLEAQEQLVETLQHSERELEQRVAVRTEELQVLNSRLEMLSLTDALTGIANRRHFDEVLAKECKRALRVGEPLALAVLDVDWFKTYNDHYGHPAGDSCLQQIAHTLAATISRSTDLVARYGGEEFVFLAPSTGLAGAQSMAEKLVRAVEALALPHERSPLGYVTISVGIALMPRDADSPAQALLQRADAALYRAKSQGRNRVVCDGQA</sequence>
<dbReference type="PANTHER" id="PTHR45138">
    <property type="entry name" value="REGULATORY COMPONENTS OF SENSORY TRANSDUCTION SYSTEM"/>
    <property type="match status" value="1"/>
</dbReference>
<comment type="subcellular location">
    <subcellularLocation>
        <location evidence="2">Cell inner membrane</location>
    </subcellularLocation>
</comment>
<evidence type="ECO:0000313" key="9">
    <source>
        <dbReference type="EMBL" id="TRO20336.1"/>
    </source>
</evidence>
<organism evidence="9 10">
    <name type="scientific">Ectopseudomonas mendocina</name>
    <name type="common">Pseudomonas mendocina</name>
    <dbReference type="NCBI Taxonomy" id="300"/>
    <lineage>
        <taxon>Bacteria</taxon>
        <taxon>Pseudomonadati</taxon>
        <taxon>Pseudomonadota</taxon>
        <taxon>Gammaproteobacteria</taxon>
        <taxon>Pseudomonadales</taxon>
        <taxon>Pseudomonadaceae</taxon>
        <taxon>Ectopseudomonas</taxon>
    </lineage>
</organism>
<evidence type="ECO:0000256" key="6">
    <source>
        <dbReference type="SAM" id="Phobius"/>
    </source>
</evidence>
<dbReference type="Pfam" id="PF07695">
    <property type="entry name" value="7TMR-DISM_7TM"/>
    <property type="match status" value="1"/>
</dbReference>
<dbReference type="FunFam" id="3.30.70.270:FF:000001">
    <property type="entry name" value="Diguanylate cyclase domain protein"/>
    <property type="match status" value="1"/>
</dbReference>
<keyword evidence="6" id="KW-0472">Membrane</keyword>
<evidence type="ECO:0000256" key="3">
    <source>
        <dbReference type="ARBA" id="ARBA00012528"/>
    </source>
</evidence>
<feature type="domain" description="GGDEF" evidence="8">
    <location>
        <begin position="481"/>
        <end position="617"/>
    </location>
</feature>
<dbReference type="GO" id="GO:0052621">
    <property type="term" value="F:diguanylate cyclase activity"/>
    <property type="evidence" value="ECO:0007669"/>
    <property type="project" value="UniProtKB-EC"/>
</dbReference>
<dbReference type="InterPro" id="IPR011622">
    <property type="entry name" value="7TMR_DISM_rcpt_extracell_dom2"/>
</dbReference>
<dbReference type="AlphaFoldDB" id="A0ABD7S4F8"/>
<evidence type="ECO:0000256" key="1">
    <source>
        <dbReference type="ARBA" id="ARBA00001946"/>
    </source>
</evidence>
<dbReference type="SMART" id="SM00267">
    <property type="entry name" value="GGDEF"/>
    <property type="match status" value="1"/>
</dbReference>
<keyword evidence="6" id="KW-0812">Transmembrane</keyword>
<comment type="cofactor">
    <cofactor evidence="1">
        <name>Mg(2+)</name>
        <dbReference type="ChEBI" id="CHEBI:18420"/>
    </cofactor>
</comment>
<name>A0ABD7S4F8_ECTME</name>
<comment type="caution">
    <text evidence="9">The sequence shown here is derived from an EMBL/GenBank/DDBJ whole genome shotgun (WGS) entry which is preliminary data.</text>
</comment>
<feature type="transmembrane region" description="Helical" evidence="6">
    <location>
        <begin position="344"/>
        <end position="365"/>
    </location>
</feature>
<feature type="chain" id="PRO_5044754387" description="diguanylate cyclase" evidence="7">
    <location>
        <begin position="27"/>
        <end position="618"/>
    </location>
</feature>
<dbReference type="GO" id="GO:0005886">
    <property type="term" value="C:plasma membrane"/>
    <property type="evidence" value="ECO:0007669"/>
    <property type="project" value="UniProtKB-SubCell"/>
</dbReference>
<gene>
    <name evidence="9" type="ORF">EQ836_05470</name>
</gene>
<evidence type="ECO:0000313" key="10">
    <source>
        <dbReference type="Proteomes" id="UP000317327"/>
    </source>
</evidence>
<dbReference type="Gene3D" id="2.60.40.2380">
    <property type="match status" value="1"/>
</dbReference>
<feature type="transmembrane region" description="Helical" evidence="6">
    <location>
        <begin position="223"/>
        <end position="239"/>
    </location>
</feature>
<dbReference type="InterPro" id="IPR029787">
    <property type="entry name" value="Nucleotide_cyclase"/>
</dbReference>
<dbReference type="SUPFAM" id="SSF55073">
    <property type="entry name" value="Nucleotide cyclase"/>
    <property type="match status" value="1"/>
</dbReference>
<evidence type="ECO:0000256" key="2">
    <source>
        <dbReference type="ARBA" id="ARBA00004533"/>
    </source>
</evidence>
<dbReference type="Pfam" id="PF07696">
    <property type="entry name" value="7TMR-DISMED2"/>
    <property type="match status" value="1"/>
</dbReference>
<dbReference type="RefSeq" id="WP_143500594.1">
    <property type="nucleotide sequence ID" value="NZ_SCFV01000002.1"/>
</dbReference>
<proteinExistence type="predicted"/>
<keyword evidence="5" id="KW-0175">Coiled coil</keyword>
<dbReference type="PANTHER" id="PTHR45138:SF9">
    <property type="entry name" value="DIGUANYLATE CYCLASE DGCM-RELATED"/>
    <property type="match status" value="1"/>
</dbReference>
<evidence type="ECO:0000256" key="5">
    <source>
        <dbReference type="SAM" id="Coils"/>
    </source>
</evidence>
<dbReference type="Gene3D" id="3.30.70.270">
    <property type="match status" value="1"/>
</dbReference>
<reference evidence="9 10" key="1">
    <citation type="submission" date="2019-01" db="EMBL/GenBank/DDBJ databases">
        <title>Whole genome shotgun sequencing of Pseudomonas spp. isolated by its ability to degrade furfural.</title>
        <authorList>
            <person name="Donoso R."/>
            <person name="Farkas C."/>
            <person name="Villegas P."/>
            <person name="Gonzales-Toro F."/>
            <person name="Guajardo-Parra M."/>
            <person name="Araya-Nail M."/>
            <person name="Morgante V."/>
            <person name="Perez-Pantoja D."/>
        </authorList>
    </citation>
    <scope>NUCLEOTIDE SEQUENCE [LARGE SCALE GENOMIC DNA]</scope>
    <source>
        <strain evidence="9 10">VN231</strain>
    </source>
</reference>
<feature type="signal peptide" evidence="7">
    <location>
        <begin position="1"/>
        <end position="26"/>
    </location>
</feature>
<accession>A0ABD7S4F8</accession>
<dbReference type="CDD" id="cd01949">
    <property type="entry name" value="GGDEF"/>
    <property type="match status" value="1"/>
</dbReference>
<dbReference type="Pfam" id="PF00990">
    <property type="entry name" value="GGDEF"/>
    <property type="match status" value="1"/>
</dbReference>
<feature type="transmembrane region" description="Helical" evidence="6">
    <location>
        <begin position="316"/>
        <end position="337"/>
    </location>
</feature>
<feature type="transmembrane region" description="Helical" evidence="6">
    <location>
        <begin position="198"/>
        <end position="216"/>
    </location>
</feature>
<feature type="coiled-coil region" evidence="5">
    <location>
        <begin position="397"/>
        <end position="432"/>
    </location>
</feature>
<dbReference type="EC" id="2.7.7.65" evidence="3"/>
<protein>
    <recommendedName>
        <fullName evidence="3">diguanylate cyclase</fullName>
        <ecNumber evidence="3">2.7.7.65</ecNumber>
    </recommendedName>
</protein>
<dbReference type="EMBL" id="SCFV01000002">
    <property type="protein sequence ID" value="TRO20336.1"/>
    <property type="molecule type" value="Genomic_DNA"/>
</dbReference>
<evidence type="ECO:0000256" key="4">
    <source>
        <dbReference type="ARBA" id="ARBA00034247"/>
    </source>
</evidence>
<dbReference type="InterPro" id="IPR011623">
    <property type="entry name" value="7TMR_DISM_rcpt_extracell_dom1"/>
</dbReference>
<dbReference type="Proteomes" id="UP000317327">
    <property type="component" value="Unassembled WGS sequence"/>
</dbReference>
<dbReference type="InterPro" id="IPR043128">
    <property type="entry name" value="Rev_trsase/Diguanyl_cyclase"/>
</dbReference>
<evidence type="ECO:0000259" key="8">
    <source>
        <dbReference type="PROSITE" id="PS50887"/>
    </source>
</evidence>
<dbReference type="NCBIfam" id="TIGR00254">
    <property type="entry name" value="GGDEF"/>
    <property type="match status" value="1"/>
</dbReference>
<feature type="transmembrane region" description="Helical" evidence="6">
    <location>
        <begin position="291"/>
        <end position="310"/>
    </location>
</feature>
<keyword evidence="6" id="KW-1133">Transmembrane helix</keyword>
<keyword evidence="7" id="KW-0732">Signal</keyword>